<evidence type="ECO:0000313" key="2">
    <source>
        <dbReference type="EMBL" id="EIJ88247.1"/>
    </source>
</evidence>
<gene>
    <name evidence="2" type="ORF">NEQG_01691</name>
</gene>
<dbReference type="EMBL" id="GL870879">
    <property type="protein sequence ID" value="EIJ88247.1"/>
    <property type="molecule type" value="Genomic_DNA"/>
</dbReference>
<evidence type="ECO:0008006" key="4">
    <source>
        <dbReference type="Google" id="ProtNLM"/>
    </source>
</evidence>
<name>I3EGA0_NEMP3</name>
<dbReference type="Proteomes" id="UP000002872">
    <property type="component" value="Unassembled WGS sequence"/>
</dbReference>
<protein>
    <recommendedName>
        <fullName evidence="4">BAR domain-containing protein</fullName>
    </recommendedName>
</protein>
<reference evidence="2" key="1">
    <citation type="submission" date="2011-01" db="EMBL/GenBank/DDBJ databases">
        <title>The Genome Sequence of Nematocida parisii strain ERTm3.</title>
        <authorList>
            <consortium name="The Broad Institute Genome Sequencing Platform"/>
            <consortium name="The Broad Institute Genome Sequencing Center for Infectious Disease"/>
            <person name="Cuomo C."/>
            <person name="Troemel E."/>
            <person name="Young S.K."/>
            <person name="Zeng Q."/>
            <person name="Gargeya S."/>
            <person name="Fitzgerald M."/>
            <person name="Haas B."/>
            <person name="Abouelleil A."/>
            <person name="Alvarado L."/>
            <person name="Arachchi H.M."/>
            <person name="Berlin A."/>
            <person name="Chapman S.B."/>
            <person name="Gearin G."/>
            <person name="Goldberg J."/>
            <person name="Griggs A."/>
            <person name="Gujja S."/>
            <person name="Hansen M."/>
            <person name="Heiman D."/>
            <person name="Howarth C."/>
            <person name="Larimer J."/>
            <person name="Lui A."/>
            <person name="MacDonald P.J.P."/>
            <person name="McCowen C."/>
            <person name="Montmayeur A."/>
            <person name="Murphy C."/>
            <person name="Neiman D."/>
            <person name="Pearson M."/>
            <person name="Priest M."/>
            <person name="Roberts A."/>
            <person name="Saif S."/>
            <person name="Shea T."/>
            <person name="Sisk P."/>
            <person name="Stolte C."/>
            <person name="Sykes S."/>
            <person name="Wortman J."/>
            <person name="Nusbaum C."/>
            <person name="Birren B."/>
        </authorList>
    </citation>
    <scope>NUCLEOTIDE SEQUENCE</scope>
    <source>
        <strain evidence="2">ERTm3</strain>
    </source>
</reference>
<dbReference type="AlphaFoldDB" id="I3EGA0"/>
<dbReference type="OMA" id="KQDYTES"/>
<evidence type="ECO:0000256" key="1">
    <source>
        <dbReference type="SAM" id="Coils"/>
    </source>
</evidence>
<dbReference type="OrthoDB" id="2193325at2759"/>
<accession>I3EGA0</accession>
<keyword evidence="1" id="KW-0175">Coiled coil</keyword>
<keyword evidence="3" id="KW-1185">Reference proteome</keyword>
<feature type="coiled-coil region" evidence="1">
    <location>
        <begin position="27"/>
        <end position="54"/>
    </location>
</feature>
<sequence>MDYTKLKTRLKDKFTKEYKKTKHTDAYLEAEVEYKKARESVKMMEMELQALLQAFTASSIYENITSSLASGFEMVKETLKKQNRQRTEVSKEEADVFGLFAGSSQALASNTKGDVSRQFEALSYSLKKVSASRVQLKDGLTRVMDTIKELKDTSLEIDDNRLRILDIRQCIESSKSAEEEEKYKQDYTESISKVYEDMKGYTQSHELSEIALGLVGALRSFFGDAYDAMAENINEK</sequence>
<proteinExistence type="predicted"/>
<organism evidence="2 3">
    <name type="scientific">Nematocida parisii (strain ERTm3)</name>
    <name type="common">Nematode killer fungus</name>
    <dbReference type="NCBI Taxonomy" id="935791"/>
    <lineage>
        <taxon>Eukaryota</taxon>
        <taxon>Fungi</taxon>
        <taxon>Fungi incertae sedis</taxon>
        <taxon>Microsporidia</taxon>
        <taxon>Nematocida</taxon>
    </lineage>
</organism>
<dbReference type="VEuPathDB" id="MicrosporidiaDB:NEQG_01691"/>
<evidence type="ECO:0000313" key="3">
    <source>
        <dbReference type="Proteomes" id="UP000002872"/>
    </source>
</evidence>
<dbReference type="InParanoid" id="I3EGA0"/>
<dbReference type="HOGENOM" id="CLU_1175706_0_0_1"/>